<dbReference type="AlphaFoldDB" id="A0A382LWA1"/>
<evidence type="ECO:0000259" key="1">
    <source>
        <dbReference type="Pfam" id="PF13091"/>
    </source>
</evidence>
<accession>A0A382LWA1</accession>
<organism evidence="2">
    <name type="scientific">marine metagenome</name>
    <dbReference type="NCBI Taxonomy" id="408172"/>
    <lineage>
        <taxon>unclassified sequences</taxon>
        <taxon>metagenomes</taxon>
        <taxon>ecological metagenomes</taxon>
    </lineage>
</organism>
<dbReference type="Pfam" id="PF13091">
    <property type="entry name" value="PLDc_2"/>
    <property type="match status" value="1"/>
</dbReference>
<dbReference type="InterPro" id="IPR025202">
    <property type="entry name" value="PLD-like_dom"/>
</dbReference>
<dbReference type="NCBIfam" id="NF041068">
    <property type="entry name" value="DpdK"/>
    <property type="match status" value="1"/>
</dbReference>
<feature type="domain" description="Phospholipase D-like" evidence="1">
    <location>
        <begin position="67"/>
        <end position="159"/>
    </location>
</feature>
<dbReference type="Gene3D" id="3.30.870.10">
    <property type="entry name" value="Endonuclease Chain A"/>
    <property type="match status" value="1"/>
</dbReference>
<gene>
    <name evidence="2" type="ORF">METZ01_LOCUS292166</name>
</gene>
<dbReference type="SUPFAM" id="SSF56024">
    <property type="entry name" value="Phospholipase D/nuclease"/>
    <property type="match status" value="1"/>
</dbReference>
<proteinExistence type="predicted"/>
<protein>
    <recommendedName>
        <fullName evidence="1">Phospholipase D-like domain-containing protein</fullName>
    </recommendedName>
</protein>
<feature type="non-terminal residue" evidence="2">
    <location>
        <position position="1"/>
    </location>
</feature>
<reference evidence="2" key="1">
    <citation type="submission" date="2018-05" db="EMBL/GenBank/DDBJ databases">
        <authorList>
            <person name="Lanie J.A."/>
            <person name="Ng W.-L."/>
            <person name="Kazmierczak K.M."/>
            <person name="Andrzejewski T.M."/>
            <person name="Davidsen T.M."/>
            <person name="Wayne K.J."/>
            <person name="Tettelin H."/>
            <person name="Glass J.I."/>
            <person name="Rusch D."/>
            <person name="Podicherti R."/>
            <person name="Tsui H.-C.T."/>
            <person name="Winkler M.E."/>
        </authorList>
    </citation>
    <scope>NUCLEOTIDE SEQUENCE</scope>
</reference>
<name>A0A382LWA1_9ZZZZ</name>
<evidence type="ECO:0000313" key="2">
    <source>
        <dbReference type="EMBL" id="SVC39312.1"/>
    </source>
</evidence>
<dbReference type="EMBL" id="UINC01088783">
    <property type="protein sequence ID" value="SVC39312.1"/>
    <property type="molecule type" value="Genomic_DNA"/>
</dbReference>
<sequence>VIRKDSVYCGSQIKDLLQSLFAAEFICPSSHLWLVSAWVSDIPVLDNTGMDFAGISSGWGARSLRLSEVLVELAGQGSTVIVVTNDDRHNEAFKQRLLMKAEMVGVRESVHAFEKEVLHTKALLGDTYYLDGSMNFTQNGIQVNDETVSLVLDPNDVQTARIDYLDRYKPPDLA</sequence>